<keyword evidence="3" id="KW-0378">Hydrolase</keyword>
<protein>
    <recommendedName>
        <fullName evidence="5">TRAM domain-containing protein</fullName>
    </recommendedName>
</protein>
<evidence type="ECO:0000256" key="3">
    <source>
        <dbReference type="ARBA" id="ARBA00022801"/>
    </source>
</evidence>
<comment type="cofactor">
    <cofactor evidence="1">
        <name>Mg(2+)</name>
        <dbReference type="ChEBI" id="CHEBI:18420"/>
    </cofactor>
</comment>
<comment type="caution">
    <text evidence="6">The sequence shown here is derived from an EMBL/GenBank/DDBJ whole genome shotgun (WGS) entry which is preliminary data.</text>
</comment>
<dbReference type="SUPFAM" id="SSF88723">
    <property type="entry name" value="PIN domain-like"/>
    <property type="match status" value="1"/>
</dbReference>
<dbReference type="InterPro" id="IPR052041">
    <property type="entry name" value="Nucleic_acid_metab_PIN/TRAM"/>
</dbReference>
<dbReference type="CDD" id="cd09877">
    <property type="entry name" value="PIN_YacL-like"/>
    <property type="match status" value="1"/>
</dbReference>
<gene>
    <name evidence="6" type="ORF">S01H1_49398</name>
</gene>
<dbReference type="InterPro" id="IPR002792">
    <property type="entry name" value="TRAM_dom"/>
</dbReference>
<accession>X0XAG9</accession>
<dbReference type="EMBL" id="BARS01031774">
    <property type="protein sequence ID" value="GAG21936.1"/>
    <property type="molecule type" value="Genomic_DNA"/>
</dbReference>
<evidence type="ECO:0000259" key="5">
    <source>
        <dbReference type="PROSITE" id="PS50926"/>
    </source>
</evidence>
<keyword evidence="2" id="KW-0540">Nuclease</keyword>
<dbReference type="PROSITE" id="PS50926">
    <property type="entry name" value="TRAM"/>
    <property type="match status" value="1"/>
</dbReference>
<evidence type="ECO:0000256" key="2">
    <source>
        <dbReference type="ARBA" id="ARBA00022722"/>
    </source>
</evidence>
<name>X0XAG9_9ZZZZ</name>
<keyword evidence="4" id="KW-0460">Magnesium</keyword>
<evidence type="ECO:0000313" key="6">
    <source>
        <dbReference type="EMBL" id="GAG21936.1"/>
    </source>
</evidence>
<organism evidence="6">
    <name type="scientific">marine sediment metagenome</name>
    <dbReference type="NCBI Taxonomy" id="412755"/>
    <lineage>
        <taxon>unclassified sequences</taxon>
        <taxon>metagenomes</taxon>
        <taxon>ecological metagenomes</taxon>
    </lineage>
</organism>
<dbReference type="InterPro" id="IPR029060">
    <property type="entry name" value="PIN-like_dom_sf"/>
</dbReference>
<proteinExistence type="predicted"/>
<dbReference type="Gene3D" id="3.40.50.1010">
    <property type="entry name" value="5'-nuclease"/>
    <property type="match status" value="1"/>
</dbReference>
<dbReference type="GO" id="GO:0016787">
    <property type="term" value="F:hydrolase activity"/>
    <property type="evidence" value="ECO:0007669"/>
    <property type="project" value="UniProtKB-KW"/>
</dbReference>
<evidence type="ECO:0000256" key="1">
    <source>
        <dbReference type="ARBA" id="ARBA00001946"/>
    </source>
</evidence>
<feature type="non-terminal residue" evidence="6">
    <location>
        <position position="1"/>
    </location>
</feature>
<evidence type="ECO:0000256" key="4">
    <source>
        <dbReference type="ARBA" id="ARBA00022842"/>
    </source>
</evidence>
<dbReference type="GO" id="GO:0004518">
    <property type="term" value="F:nuclease activity"/>
    <property type="evidence" value="ECO:0007669"/>
    <property type="project" value="UniProtKB-KW"/>
</dbReference>
<dbReference type="AlphaFoldDB" id="X0XAG9"/>
<sequence>NELRHIADSPETLRRNRGRRGLDMLSRLQKEAPIPVRVAEEDFQDSHDADAKLIRLASKLKATILTNDFNLARIAELENVAVLNVNNLANAVKVVILPGEEMAVRIIQEGKEMGQGVGFLDDGTMVVVEGGRRYLNEQLDVIVTRVLQTVAGRMIFAQPKGAA</sequence>
<feature type="domain" description="TRAM" evidence="5">
    <location>
        <begin position="95"/>
        <end position="156"/>
    </location>
</feature>
<dbReference type="PANTHER" id="PTHR11603:SF147">
    <property type="entry name" value="MEMBRANE PROTEIN"/>
    <property type="match status" value="1"/>
</dbReference>
<dbReference type="PANTHER" id="PTHR11603">
    <property type="entry name" value="AAA FAMILY ATPASE"/>
    <property type="match status" value="1"/>
</dbReference>
<reference evidence="6" key="1">
    <citation type="journal article" date="2014" name="Front. Microbiol.">
        <title>High frequency of phylogenetically diverse reductive dehalogenase-homologous genes in deep subseafloor sedimentary metagenomes.</title>
        <authorList>
            <person name="Kawai M."/>
            <person name="Futagami T."/>
            <person name="Toyoda A."/>
            <person name="Takaki Y."/>
            <person name="Nishi S."/>
            <person name="Hori S."/>
            <person name="Arai W."/>
            <person name="Tsubouchi T."/>
            <person name="Morono Y."/>
            <person name="Uchiyama I."/>
            <person name="Ito T."/>
            <person name="Fujiyama A."/>
            <person name="Inagaki F."/>
            <person name="Takami H."/>
        </authorList>
    </citation>
    <scope>NUCLEOTIDE SEQUENCE</scope>
    <source>
        <strain evidence="6">Expedition CK06-06</strain>
    </source>
</reference>